<comment type="caution">
    <text evidence="1">The sequence shown here is derived from an EMBL/GenBank/DDBJ whole genome shotgun (WGS) entry which is preliminary data.</text>
</comment>
<organism evidence="1 2">
    <name type="scientific">Limosilactobacillus coleohominis</name>
    <dbReference type="NCBI Taxonomy" id="181675"/>
    <lineage>
        <taxon>Bacteria</taxon>
        <taxon>Bacillati</taxon>
        <taxon>Bacillota</taxon>
        <taxon>Bacilli</taxon>
        <taxon>Lactobacillales</taxon>
        <taxon>Lactobacillaceae</taxon>
        <taxon>Limosilactobacillus</taxon>
    </lineage>
</organism>
<accession>A0ABS2GXR5</accession>
<dbReference type="EMBL" id="JACJKU010000005">
    <property type="protein sequence ID" value="MBM6940049.1"/>
    <property type="molecule type" value="Genomic_DNA"/>
</dbReference>
<dbReference type="Proteomes" id="UP000785625">
    <property type="component" value="Unassembled WGS sequence"/>
</dbReference>
<evidence type="ECO:0000313" key="1">
    <source>
        <dbReference type="EMBL" id="MBM6940049.1"/>
    </source>
</evidence>
<reference evidence="1 2" key="1">
    <citation type="journal article" date="2021" name="Sci. Rep.">
        <title>The distribution of antibiotic resistance genes in chicken gut microbiota commensals.</title>
        <authorList>
            <person name="Juricova H."/>
            <person name="Matiasovicova J."/>
            <person name="Kubasova T."/>
            <person name="Cejkova D."/>
            <person name="Rychlik I."/>
        </authorList>
    </citation>
    <scope>NUCLEOTIDE SEQUENCE [LARGE SCALE GENOMIC DNA]</scope>
    <source>
        <strain evidence="1 2">An574</strain>
    </source>
</reference>
<protein>
    <submittedName>
        <fullName evidence="1">Uncharacterized protein</fullName>
    </submittedName>
</protein>
<proteinExistence type="predicted"/>
<gene>
    <name evidence="1" type="ORF">H5975_00870</name>
</gene>
<name>A0ABS2GXR5_9LACO</name>
<dbReference type="RefSeq" id="WP_204784494.1">
    <property type="nucleotide sequence ID" value="NZ_JACJKU010000005.1"/>
</dbReference>
<evidence type="ECO:0000313" key="2">
    <source>
        <dbReference type="Proteomes" id="UP000785625"/>
    </source>
</evidence>
<keyword evidence="2" id="KW-1185">Reference proteome</keyword>
<sequence length="141" mass="16288">MKYFTRGEIINRIKTSLDDYDDSKNIGDLFDGLFNSDYYIIGSYKAALALDSNWQADWYDLLTQYSVDLPGVFGALQLVRHYNEDTIGIEDISIDEFLNPEKIANQVEYILAAYQMDKILISNNLDYESRLTKHVKALLLK</sequence>